<evidence type="ECO:0000256" key="8">
    <source>
        <dbReference type="ARBA" id="ARBA00023315"/>
    </source>
</evidence>
<comment type="pathway">
    <text evidence="9">Carotenoid biosynthesis; staphyloxanthin biosynthesis; staphyloxanthin from farnesyl diphosphate: step 5/5.</text>
</comment>
<evidence type="ECO:0000313" key="15">
    <source>
        <dbReference type="Proteomes" id="UP000437131"/>
    </source>
</evidence>
<organism evidence="14 15">
    <name type="scientific">Cyanobacterium aponinum 0216</name>
    <dbReference type="NCBI Taxonomy" id="2676140"/>
    <lineage>
        <taxon>Bacteria</taxon>
        <taxon>Bacillati</taxon>
        <taxon>Cyanobacteriota</taxon>
        <taxon>Cyanophyceae</taxon>
        <taxon>Oscillatoriophycideae</taxon>
        <taxon>Chroococcales</taxon>
        <taxon>Geminocystaceae</taxon>
        <taxon>Cyanobacterium</taxon>
    </lineage>
</organism>
<keyword evidence="5" id="KW-0732">Signal</keyword>
<evidence type="ECO:0000256" key="12">
    <source>
        <dbReference type="ARBA" id="ARBA00025324"/>
    </source>
</evidence>
<dbReference type="GO" id="GO:0005886">
    <property type="term" value="C:plasma membrane"/>
    <property type="evidence" value="ECO:0007669"/>
    <property type="project" value="UniProtKB-SubCell"/>
</dbReference>
<gene>
    <name evidence="14" type="ORF">GGC33_14375</name>
</gene>
<keyword evidence="2" id="KW-1003">Cell membrane</keyword>
<accession>A0A844GUF7</accession>
<dbReference type="RefSeq" id="WP_155084412.1">
    <property type="nucleotide sequence ID" value="NZ_WMIA01000021.1"/>
</dbReference>
<dbReference type="GO" id="GO:0016746">
    <property type="term" value="F:acyltransferase activity"/>
    <property type="evidence" value="ECO:0007669"/>
    <property type="project" value="UniProtKB-KW"/>
</dbReference>
<proteinExistence type="inferred from homology"/>
<evidence type="ECO:0000256" key="9">
    <source>
        <dbReference type="ARBA" id="ARBA00023588"/>
    </source>
</evidence>
<comment type="subcellular location">
    <subcellularLocation>
        <location evidence="1">Cell membrane</location>
        <topology evidence="1">Single-pass membrane protein</topology>
    </subcellularLocation>
</comment>
<dbReference type="InterPro" id="IPR044021">
    <property type="entry name" value="CrtO"/>
</dbReference>
<evidence type="ECO:0000256" key="3">
    <source>
        <dbReference type="ARBA" id="ARBA00022679"/>
    </source>
</evidence>
<evidence type="ECO:0000256" key="11">
    <source>
        <dbReference type="ARBA" id="ARBA00023667"/>
    </source>
</evidence>
<reference evidence="14 15" key="1">
    <citation type="submission" date="2019-11" db="EMBL/GenBank/DDBJ databases">
        <title>Isolation of a new High Light Tolerant Cyanobacteria.</title>
        <authorList>
            <person name="Dobson Z."/>
            <person name="Vaughn N."/>
            <person name="Vaughn M."/>
            <person name="Fromme P."/>
            <person name="Mazor Y."/>
        </authorList>
    </citation>
    <scope>NUCLEOTIDE SEQUENCE [LARGE SCALE GENOMIC DNA]</scope>
    <source>
        <strain evidence="14 15">0216</strain>
    </source>
</reference>
<dbReference type="UniPathway" id="UPA00029">
    <property type="reaction ID" value="UER00560"/>
</dbReference>
<keyword evidence="3" id="KW-0808">Transferase</keyword>
<keyword evidence="4 13" id="KW-0812">Transmembrane</keyword>
<evidence type="ECO:0000256" key="2">
    <source>
        <dbReference type="ARBA" id="ARBA00022475"/>
    </source>
</evidence>
<evidence type="ECO:0000256" key="13">
    <source>
        <dbReference type="SAM" id="Phobius"/>
    </source>
</evidence>
<feature type="transmembrane region" description="Helical" evidence="13">
    <location>
        <begin position="12"/>
        <end position="30"/>
    </location>
</feature>
<keyword evidence="6 13" id="KW-1133">Transmembrane helix</keyword>
<comment type="caution">
    <text evidence="14">The sequence shown here is derived from an EMBL/GenBank/DDBJ whole genome shotgun (WGS) entry which is preliminary data.</text>
</comment>
<evidence type="ECO:0000256" key="10">
    <source>
        <dbReference type="ARBA" id="ARBA00023603"/>
    </source>
</evidence>
<protein>
    <recommendedName>
        <fullName evidence="11">Glycosyl-4,4'-diaponeurosporenoate acyltransferase</fullName>
    </recommendedName>
</protein>
<keyword evidence="7 13" id="KW-0472">Membrane</keyword>
<dbReference type="EMBL" id="WMIA01000021">
    <property type="protein sequence ID" value="MTF40104.1"/>
    <property type="molecule type" value="Genomic_DNA"/>
</dbReference>
<comment type="function">
    <text evidence="12">Catalyzes the acylation of glycosyl-4,4'-diaponeurosporenoate, i.e. the esterification of glucose at the C6'' position with the carboxyl group of the C(15) fatty acid 12-methyltetradecanoic acid, to yield staphyloxanthin. This is the last step in the biosynthesis of this orange pigment, present in most staphylococci strains.</text>
</comment>
<sequence length="169" mass="19884">MLLNLNDGRVLLLCVVGWAAWSLLIGFVGYKLPLKHLEIDTWLTQPRPWGETRKWYEQVLRIKDWKDWLPEAGNFFPGGFQKTSIGGGNYALMSRFVAETRRAEYVHIAIWFFWLVTILWTSGWGVVLNLVVGTTFNLPCLWVQRYNRLRLQHLLLLKKTKKNYRLTDC</sequence>
<evidence type="ECO:0000313" key="14">
    <source>
        <dbReference type="EMBL" id="MTF40104.1"/>
    </source>
</evidence>
<evidence type="ECO:0000256" key="4">
    <source>
        <dbReference type="ARBA" id="ARBA00022692"/>
    </source>
</evidence>
<evidence type="ECO:0000256" key="7">
    <source>
        <dbReference type="ARBA" id="ARBA00023136"/>
    </source>
</evidence>
<evidence type="ECO:0000256" key="6">
    <source>
        <dbReference type="ARBA" id="ARBA00022989"/>
    </source>
</evidence>
<comment type="similarity">
    <text evidence="10">Belongs to the acyltransferase CrtO family.</text>
</comment>
<dbReference type="AlphaFoldDB" id="A0A844GUF7"/>
<keyword evidence="8" id="KW-0012">Acyltransferase</keyword>
<evidence type="ECO:0000256" key="1">
    <source>
        <dbReference type="ARBA" id="ARBA00004162"/>
    </source>
</evidence>
<dbReference type="Pfam" id="PF18927">
    <property type="entry name" value="CrtO"/>
    <property type="match status" value="1"/>
</dbReference>
<evidence type="ECO:0000256" key="5">
    <source>
        <dbReference type="ARBA" id="ARBA00022729"/>
    </source>
</evidence>
<name>A0A844GUF7_9CHRO</name>
<dbReference type="Proteomes" id="UP000437131">
    <property type="component" value="Unassembled WGS sequence"/>
</dbReference>